<name>A0A9D9NN41_9BACT</name>
<keyword evidence="1" id="KW-0812">Transmembrane</keyword>
<reference evidence="3" key="1">
    <citation type="submission" date="2020-10" db="EMBL/GenBank/DDBJ databases">
        <authorList>
            <person name="Gilroy R."/>
        </authorList>
    </citation>
    <scope>NUCLEOTIDE SEQUENCE</scope>
    <source>
        <strain evidence="3">B3-1481</strain>
    </source>
</reference>
<feature type="transmembrane region" description="Helical" evidence="1">
    <location>
        <begin position="29"/>
        <end position="47"/>
    </location>
</feature>
<dbReference type="AlphaFoldDB" id="A0A9D9NN41"/>
<evidence type="ECO:0000313" key="4">
    <source>
        <dbReference type="Proteomes" id="UP000823769"/>
    </source>
</evidence>
<feature type="transmembrane region" description="Helical" evidence="1">
    <location>
        <begin position="231"/>
        <end position="255"/>
    </location>
</feature>
<dbReference type="PANTHER" id="PTHR22911:SF137">
    <property type="entry name" value="SOLUTE CARRIER FAMILY 35 MEMBER G2-RELATED"/>
    <property type="match status" value="1"/>
</dbReference>
<evidence type="ECO:0000313" key="3">
    <source>
        <dbReference type="EMBL" id="MBO8479869.1"/>
    </source>
</evidence>
<dbReference type="Gene3D" id="1.10.3730.20">
    <property type="match status" value="1"/>
</dbReference>
<dbReference type="SUPFAM" id="SSF103481">
    <property type="entry name" value="Multidrug resistance efflux transporter EmrE"/>
    <property type="match status" value="2"/>
</dbReference>
<feature type="transmembrane region" description="Helical" evidence="1">
    <location>
        <begin position="206"/>
        <end position="225"/>
    </location>
</feature>
<dbReference type="InterPro" id="IPR037185">
    <property type="entry name" value="EmrE-like"/>
</dbReference>
<feature type="transmembrane region" description="Helical" evidence="1">
    <location>
        <begin position="110"/>
        <end position="127"/>
    </location>
</feature>
<accession>A0A9D9NN41</accession>
<protein>
    <submittedName>
        <fullName evidence="3">DMT family transporter</fullName>
    </submittedName>
</protein>
<reference evidence="3" key="2">
    <citation type="journal article" date="2021" name="PeerJ">
        <title>Extensive microbial diversity within the chicken gut microbiome revealed by metagenomics and culture.</title>
        <authorList>
            <person name="Gilroy R."/>
            <person name="Ravi A."/>
            <person name="Getino M."/>
            <person name="Pursley I."/>
            <person name="Horton D.L."/>
            <person name="Alikhan N.F."/>
            <person name="Baker D."/>
            <person name="Gharbi K."/>
            <person name="Hall N."/>
            <person name="Watson M."/>
            <person name="Adriaenssens E.M."/>
            <person name="Foster-Nyarko E."/>
            <person name="Jarju S."/>
            <person name="Secka A."/>
            <person name="Antonio M."/>
            <person name="Oren A."/>
            <person name="Chaudhuri R.R."/>
            <person name="La Ragione R."/>
            <person name="Hildebrand F."/>
            <person name="Pallen M.J."/>
        </authorList>
    </citation>
    <scope>NUCLEOTIDE SEQUENCE</scope>
    <source>
        <strain evidence="3">B3-1481</strain>
    </source>
</reference>
<sequence>MWIWLTLFSAILLGSYDIVKKQAVKTNSVLWVLFGATALSTLFLSPFFSPGPLENHLRLMAKAVLVSLSWISGLIAIKMLPLTTVSTIKASRPMFVLIFSLILFHEKLNLLQWGGVLLVIAALFMLGRSSKKEGITFSSNSGLAWMVVSVLTGVASALYDKYILGLMEPLFVQSWTNLYISLIMALVLLGDWLRDRRGFRRFRWDWKLLLIAVLITGSDMLYFFAVNEEDALISVISITRRSSVLITFLGGALVFRENNIRDKFIDLVIMLAGVIMLLFSS</sequence>
<feature type="transmembrane region" description="Helical" evidence="1">
    <location>
        <begin position="59"/>
        <end position="77"/>
    </location>
</feature>
<gene>
    <name evidence="3" type="ORF">IAB76_01995</name>
</gene>
<organism evidence="3 4">
    <name type="scientific">Candidatus Cryptobacteroides avistercoris</name>
    <dbReference type="NCBI Taxonomy" id="2840758"/>
    <lineage>
        <taxon>Bacteria</taxon>
        <taxon>Pseudomonadati</taxon>
        <taxon>Bacteroidota</taxon>
        <taxon>Bacteroidia</taxon>
        <taxon>Bacteroidales</taxon>
        <taxon>Candidatus Cryptobacteroides</taxon>
    </lineage>
</organism>
<evidence type="ECO:0000256" key="1">
    <source>
        <dbReference type="SAM" id="Phobius"/>
    </source>
</evidence>
<proteinExistence type="predicted"/>
<feature type="transmembrane region" description="Helical" evidence="1">
    <location>
        <begin position="139"/>
        <end position="158"/>
    </location>
</feature>
<dbReference type="Pfam" id="PF00892">
    <property type="entry name" value="EamA"/>
    <property type="match status" value="2"/>
</dbReference>
<dbReference type="EMBL" id="JADILW010000028">
    <property type="protein sequence ID" value="MBO8479869.1"/>
    <property type="molecule type" value="Genomic_DNA"/>
</dbReference>
<evidence type="ECO:0000259" key="2">
    <source>
        <dbReference type="Pfam" id="PF00892"/>
    </source>
</evidence>
<comment type="caution">
    <text evidence="3">The sequence shown here is derived from an EMBL/GenBank/DDBJ whole genome shotgun (WGS) entry which is preliminary data.</text>
</comment>
<feature type="domain" description="EamA" evidence="2">
    <location>
        <begin position="2"/>
        <end position="126"/>
    </location>
</feature>
<keyword evidence="1" id="KW-1133">Transmembrane helix</keyword>
<dbReference type="PANTHER" id="PTHR22911">
    <property type="entry name" value="ACYL-MALONYL CONDENSING ENZYME-RELATED"/>
    <property type="match status" value="1"/>
</dbReference>
<keyword evidence="1" id="KW-0472">Membrane</keyword>
<dbReference type="GO" id="GO:0016020">
    <property type="term" value="C:membrane"/>
    <property type="evidence" value="ECO:0007669"/>
    <property type="project" value="InterPro"/>
</dbReference>
<dbReference type="Proteomes" id="UP000823769">
    <property type="component" value="Unassembled WGS sequence"/>
</dbReference>
<feature type="domain" description="EamA" evidence="2">
    <location>
        <begin position="141"/>
        <end position="278"/>
    </location>
</feature>
<feature type="transmembrane region" description="Helical" evidence="1">
    <location>
        <begin position="178"/>
        <end position="194"/>
    </location>
</feature>
<dbReference type="InterPro" id="IPR000620">
    <property type="entry name" value="EamA_dom"/>
</dbReference>